<organism evidence="2 3">
    <name type="scientific">Pleurodeles waltl</name>
    <name type="common">Iberian ribbed newt</name>
    <dbReference type="NCBI Taxonomy" id="8319"/>
    <lineage>
        <taxon>Eukaryota</taxon>
        <taxon>Metazoa</taxon>
        <taxon>Chordata</taxon>
        <taxon>Craniata</taxon>
        <taxon>Vertebrata</taxon>
        <taxon>Euteleostomi</taxon>
        <taxon>Amphibia</taxon>
        <taxon>Batrachia</taxon>
        <taxon>Caudata</taxon>
        <taxon>Salamandroidea</taxon>
        <taxon>Salamandridae</taxon>
        <taxon>Pleurodelinae</taxon>
        <taxon>Pleurodeles</taxon>
    </lineage>
</organism>
<gene>
    <name evidence="2" type="ORF">NDU88_007538</name>
</gene>
<name>A0AAV7QM64_PLEWA</name>
<protein>
    <submittedName>
        <fullName evidence="2">Uncharacterized protein</fullName>
    </submittedName>
</protein>
<dbReference type="AlphaFoldDB" id="A0AAV7QM64"/>
<sequence>MKYPGSTNHRTGTEDEPLCRDGSETQGEESLKHGRCNEGLEKGRPGTRKGTLVLHGNLTAEEETREPRNPTTEEETGAPQDQTAKEETGGLRNQTTEEEMGAPRDQTAEEEKGGPKRAELHQD</sequence>
<feature type="compositionally biased region" description="Basic and acidic residues" evidence="1">
    <location>
        <begin position="106"/>
        <end position="123"/>
    </location>
</feature>
<keyword evidence="3" id="KW-1185">Reference proteome</keyword>
<dbReference type="Proteomes" id="UP001066276">
    <property type="component" value="Chromosome 6"/>
</dbReference>
<comment type="caution">
    <text evidence="2">The sequence shown here is derived from an EMBL/GenBank/DDBJ whole genome shotgun (WGS) entry which is preliminary data.</text>
</comment>
<feature type="compositionally biased region" description="Polar residues" evidence="1">
    <location>
        <begin position="1"/>
        <end position="10"/>
    </location>
</feature>
<evidence type="ECO:0000313" key="2">
    <source>
        <dbReference type="EMBL" id="KAJ1141203.1"/>
    </source>
</evidence>
<accession>A0AAV7QM64</accession>
<evidence type="ECO:0000313" key="3">
    <source>
        <dbReference type="Proteomes" id="UP001066276"/>
    </source>
</evidence>
<feature type="region of interest" description="Disordered" evidence="1">
    <location>
        <begin position="1"/>
        <end position="123"/>
    </location>
</feature>
<evidence type="ECO:0000256" key="1">
    <source>
        <dbReference type="SAM" id="MobiDB-lite"/>
    </source>
</evidence>
<reference evidence="2" key="1">
    <citation type="journal article" date="2022" name="bioRxiv">
        <title>Sequencing and chromosome-scale assembly of the giantPleurodeles waltlgenome.</title>
        <authorList>
            <person name="Brown T."/>
            <person name="Elewa A."/>
            <person name="Iarovenko S."/>
            <person name="Subramanian E."/>
            <person name="Araus A.J."/>
            <person name="Petzold A."/>
            <person name="Susuki M."/>
            <person name="Suzuki K.-i.T."/>
            <person name="Hayashi T."/>
            <person name="Toyoda A."/>
            <person name="Oliveira C."/>
            <person name="Osipova E."/>
            <person name="Leigh N.D."/>
            <person name="Simon A."/>
            <person name="Yun M.H."/>
        </authorList>
    </citation>
    <scope>NUCLEOTIDE SEQUENCE</scope>
    <source>
        <strain evidence="2">20211129_DDA</strain>
        <tissue evidence="2">Liver</tissue>
    </source>
</reference>
<proteinExistence type="predicted"/>
<dbReference type="EMBL" id="JANPWB010000010">
    <property type="protein sequence ID" value="KAJ1141203.1"/>
    <property type="molecule type" value="Genomic_DNA"/>
</dbReference>
<feature type="compositionally biased region" description="Basic and acidic residues" evidence="1">
    <location>
        <begin position="11"/>
        <end position="44"/>
    </location>
</feature>